<dbReference type="Pfam" id="PF05485">
    <property type="entry name" value="THAP"/>
    <property type="match status" value="1"/>
</dbReference>
<keyword evidence="3 6" id="KW-0863">Zinc-finger</keyword>
<dbReference type="InterPro" id="IPR006612">
    <property type="entry name" value="THAP_Znf"/>
</dbReference>
<dbReference type="Proteomes" id="UP000695022">
    <property type="component" value="Unplaced"/>
</dbReference>
<evidence type="ECO:0000256" key="4">
    <source>
        <dbReference type="ARBA" id="ARBA00022833"/>
    </source>
</evidence>
<dbReference type="PANTHER" id="PTHR23080">
    <property type="entry name" value="THAP DOMAIN PROTEIN"/>
    <property type="match status" value="1"/>
</dbReference>
<organism evidence="8 9">
    <name type="scientific">Priapulus caudatus</name>
    <name type="common">Priapulid worm</name>
    <dbReference type="NCBI Taxonomy" id="37621"/>
    <lineage>
        <taxon>Eukaryota</taxon>
        <taxon>Metazoa</taxon>
        <taxon>Ecdysozoa</taxon>
        <taxon>Scalidophora</taxon>
        <taxon>Priapulida</taxon>
        <taxon>Priapulimorpha</taxon>
        <taxon>Priapulimorphida</taxon>
        <taxon>Priapulidae</taxon>
        <taxon>Priapulus</taxon>
    </lineage>
</organism>
<evidence type="ECO:0000313" key="8">
    <source>
        <dbReference type="Proteomes" id="UP000695022"/>
    </source>
</evidence>
<dbReference type="Gene3D" id="6.20.210.20">
    <property type="entry name" value="THAP domain"/>
    <property type="match status" value="1"/>
</dbReference>
<proteinExistence type="predicted"/>
<evidence type="ECO:0000256" key="5">
    <source>
        <dbReference type="ARBA" id="ARBA00023125"/>
    </source>
</evidence>
<dbReference type="GeneID" id="106819344"/>
<keyword evidence="8" id="KW-1185">Reference proteome</keyword>
<evidence type="ECO:0000313" key="10">
    <source>
        <dbReference type="RefSeq" id="XP_014679475.1"/>
    </source>
</evidence>
<evidence type="ECO:0000256" key="2">
    <source>
        <dbReference type="ARBA" id="ARBA00022723"/>
    </source>
</evidence>
<reference evidence="9 10" key="1">
    <citation type="submission" date="2025-05" db="UniProtKB">
        <authorList>
            <consortium name="RefSeq"/>
        </authorList>
    </citation>
    <scope>IDENTIFICATION</scope>
</reference>
<dbReference type="SMART" id="SM00980">
    <property type="entry name" value="THAP"/>
    <property type="match status" value="1"/>
</dbReference>
<gene>
    <name evidence="9 10" type="primary">LOC106819344</name>
</gene>
<protein>
    <submittedName>
        <fullName evidence="9 10">Uncharacterized protein LOC106819344</fullName>
    </submittedName>
</protein>
<dbReference type="PROSITE" id="PS50950">
    <property type="entry name" value="ZF_THAP"/>
    <property type="match status" value="1"/>
</dbReference>
<evidence type="ECO:0000256" key="3">
    <source>
        <dbReference type="ARBA" id="ARBA00022771"/>
    </source>
</evidence>
<accession>A0ABM1F4V3</accession>
<keyword evidence="2" id="KW-0479">Metal-binding</keyword>
<feature type="domain" description="THAP-type" evidence="7">
    <location>
        <begin position="1"/>
        <end position="82"/>
    </location>
</feature>
<dbReference type="Pfam" id="PF13613">
    <property type="entry name" value="HTH_Tnp_4"/>
    <property type="match status" value="1"/>
</dbReference>
<dbReference type="RefSeq" id="XP_014679474.1">
    <property type="nucleotide sequence ID" value="XM_014823988.1"/>
</dbReference>
<evidence type="ECO:0000256" key="1">
    <source>
        <dbReference type="ARBA" id="ARBA00001968"/>
    </source>
</evidence>
<evidence type="ECO:0000256" key="6">
    <source>
        <dbReference type="PROSITE-ProRule" id="PRU00309"/>
    </source>
</evidence>
<dbReference type="SUPFAM" id="SSF57716">
    <property type="entry name" value="Glucocorticoid receptor-like (DNA-binding domain)"/>
    <property type="match status" value="1"/>
</dbReference>
<dbReference type="RefSeq" id="XP_014679475.1">
    <property type="nucleotide sequence ID" value="XM_014823989.1"/>
</dbReference>
<dbReference type="Pfam" id="PF13359">
    <property type="entry name" value="DDE_Tnp_4"/>
    <property type="match status" value="1"/>
</dbReference>
<dbReference type="InterPro" id="IPR038441">
    <property type="entry name" value="THAP_Znf_sf"/>
</dbReference>
<comment type="cofactor">
    <cofactor evidence="1">
        <name>a divalent metal cation</name>
        <dbReference type="ChEBI" id="CHEBI:60240"/>
    </cofactor>
</comment>
<dbReference type="InterPro" id="IPR027805">
    <property type="entry name" value="Transposase_HTH_dom"/>
</dbReference>
<evidence type="ECO:0000259" key="7">
    <source>
        <dbReference type="PROSITE" id="PS50950"/>
    </source>
</evidence>
<dbReference type="SMART" id="SM00692">
    <property type="entry name" value="DM3"/>
    <property type="match status" value="1"/>
</dbReference>
<evidence type="ECO:0000313" key="9">
    <source>
        <dbReference type="RefSeq" id="XP_014679474.1"/>
    </source>
</evidence>
<keyword evidence="4" id="KW-0862">Zinc</keyword>
<sequence length="464" mass="52881">MPTECCVPLCHERGGHAFPKSNQTRYIAWKKAVRRGEKNWSPSKHAVVCKQHFDDDDYMGNTTSGTVRLQKRLKSTAIPHIFPWHDSPSESQMSRRERSFKRKLVLELSEKEMMETLETDLSLPLDPVEEIFDNEQEDNSADDSLLETETPGPVLKDQGSQCTLLRRFSATFFVTDPKGIHYYTGLETYDKFLFVLNTLGPAAYRLNYFHGVDPTLSVPDQFFLTLIKLREHMTNFALSRTFDVSESAVTNIFVTWINFMALQWGQINWWPHHDCIHYFSPSDFKAKFPTTRVILDGTEVPVKKPKDPLLQQATFSTYKNRNTAKVVVGTSPGGLVTYLSDAYGGSTSDRQILERSDLQNMCDPGDSIMVDKGFNIQDLFISSNVSINIPSFFKHKNRMSGASIMKDRKIASKRVHIERIIGLGKTYKILVSPLNSTELSLATEIIKVCFYLCNFRECIVPKNA</sequence>
<dbReference type="InterPro" id="IPR027806">
    <property type="entry name" value="HARBI1_dom"/>
</dbReference>
<keyword evidence="5 6" id="KW-0238">DNA-binding</keyword>
<name>A0ABM1F4V3_PRICU</name>